<proteinExistence type="predicted"/>
<accession>A0A915AV25</accession>
<dbReference type="Proteomes" id="UP000887569">
    <property type="component" value="Unplaced"/>
</dbReference>
<name>A0A915AV25_PARUN</name>
<protein>
    <submittedName>
        <fullName evidence="2">Uncharacterized protein</fullName>
    </submittedName>
</protein>
<dbReference type="SUPFAM" id="SSF57414">
    <property type="entry name" value="Hairpin loop containing domain-like"/>
    <property type="match status" value="1"/>
</dbReference>
<organism evidence="1 2">
    <name type="scientific">Parascaris univalens</name>
    <name type="common">Nematode worm</name>
    <dbReference type="NCBI Taxonomy" id="6257"/>
    <lineage>
        <taxon>Eukaryota</taxon>
        <taxon>Metazoa</taxon>
        <taxon>Ecdysozoa</taxon>
        <taxon>Nematoda</taxon>
        <taxon>Chromadorea</taxon>
        <taxon>Rhabditida</taxon>
        <taxon>Spirurina</taxon>
        <taxon>Ascaridomorpha</taxon>
        <taxon>Ascaridoidea</taxon>
        <taxon>Ascarididae</taxon>
        <taxon>Parascaris</taxon>
    </lineage>
</organism>
<dbReference type="WBParaSite" id="PgR016_g146_t01">
    <property type="protein sequence ID" value="PgR016_g146_t01"/>
    <property type="gene ID" value="PgR016_g146"/>
</dbReference>
<reference evidence="2" key="1">
    <citation type="submission" date="2022-11" db="UniProtKB">
        <authorList>
            <consortium name="WormBaseParasite"/>
        </authorList>
    </citation>
    <scope>IDENTIFICATION</scope>
</reference>
<keyword evidence="1" id="KW-1185">Reference proteome</keyword>
<sequence length="128" mass="13985">NSSRFAEFLRNGLQAETTQWVCRTLTYDNRWRICDLFAINGTGYPFFLTDYSGRDYFVYLNARAASAAELSGDTEENARGNSVPLTSAPVYGAPSGAIENVFETKSEYEVTDLRGSSSSDGAAYGSTS</sequence>
<evidence type="ECO:0000313" key="2">
    <source>
        <dbReference type="WBParaSite" id="PgR016_g146_t01"/>
    </source>
</evidence>
<dbReference type="AlphaFoldDB" id="A0A915AV25"/>
<evidence type="ECO:0000313" key="1">
    <source>
        <dbReference type="Proteomes" id="UP000887569"/>
    </source>
</evidence>